<evidence type="ECO:0000313" key="3">
    <source>
        <dbReference type="Proteomes" id="UP001596461"/>
    </source>
</evidence>
<dbReference type="Proteomes" id="UP001596461">
    <property type="component" value="Unassembled WGS sequence"/>
</dbReference>
<feature type="compositionally biased region" description="Basic and acidic residues" evidence="1">
    <location>
        <begin position="18"/>
        <end position="29"/>
    </location>
</feature>
<keyword evidence="3" id="KW-1185">Reference proteome</keyword>
<comment type="caution">
    <text evidence="2">The sequence shown here is derived from an EMBL/GenBank/DDBJ whole genome shotgun (WGS) entry which is preliminary data.</text>
</comment>
<protein>
    <submittedName>
        <fullName evidence="2">Uncharacterized protein</fullName>
    </submittedName>
</protein>
<feature type="compositionally biased region" description="Basic and acidic residues" evidence="1">
    <location>
        <begin position="1"/>
        <end position="10"/>
    </location>
</feature>
<reference evidence="2 3" key="1">
    <citation type="journal article" date="2019" name="Int. J. Syst. Evol. Microbiol.">
        <title>The Global Catalogue of Microorganisms (GCM) 10K type strain sequencing project: providing services to taxonomists for standard genome sequencing and annotation.</title>
        <authorList>
            <consortium name="The Broad Institute Genomics Platform"/>
            <consortium name="The Broad Institute Genome Sequencing Center for Infectious Disease"/>
            <person name="Wu L."/>
            <person name="Ma J."/>
        </authorList>
    </citation>
    <scope>NUCLEOTIDE SEQUENCE [LARGE SCALE GENOMIC DNA]</scope>
    <source>
        <strain evidence="2 3">DT31</strain>
    </source>
</reference>
<proteinExistence type="predicted"/>
<dbReference type="RefSeq" id="WP_390210755.1">
    <property type="nucleotide sequence ID" value="NZ_JBHTAH010000012.1"/>
</dbReference>
<dbReference type="AlphaFoldDB" id="A0ABD5WJ96"/>
<name>A0ABD5WJ96_9EURY</name>
<evidence type="ECO:0000313" key="2">
    <source>
        <dbReference type="EMBL" id="MFC7070568.1"/>
    </source>
</evidence>
<sequence>MRHDNNHESHDEPDDDDERRPQADPRVRWVDYGNLEDTDG</sequence>
<dbReference type="EMBL" id="JBHTAH010000012">
    <property type="protein sequence ID" value="MFC7070568.1"/>
    <property type="molecule type" value="Genomic_DNA"/>
</dbReference>
<evidence type="ECO:0000256" key="1">
    <source>
        <dbReference type="SAM" id="MobiDB-lite"/>
    </source>
</evidence>
<feature type="region of interest" description="Disordered" evidence="1">
    <location>
        <begin position="1"/>
        <end position="40"/>
    </location>
</feature>
<organism evidence="2 3">
    <name type="scientific">Halobaculum lipolyticum</name>
    <dbReference type="NCBI Taxonomy" id="3032001"/>
    <lineage>
        <taxon>Archaea</taxon>
        <taxon>Methanobacteriati</taxon>
        <taxon>Methanobacteriota</taxon>
        <taxon>Stenosarchaea group</taxon>
        <taxon>Halobacteria</taxon>
        <taxon>Halobacteriales</taxon>
        <taxon>Haloferacaceae</taxon>
        <taxon>Halobaculum</taxon>
    </lineage>
</organism>
<accession>A0ABD5WJ96</accession>
<gene>
    <name evidence="2" type="ORF">ACFQL9_13020</name>
</gene>